<accession>A0A8T2FBR0</accession>
<dbReference type="AlphaFoldDB" id="A0A8T2FBR0"/>
<reference evidence="1 2" key="1">
    <citation type="submission" date="2020-12" db="EMBL/GenBank/DDBJ databases">
        <title>Concerted genomic and epigenomic changes stabilize Arabidopsis allopolyploids.</title>
        <authorList>
            <person name="Chen Z."/>
        </authorList>
    </citation>
    <scope>NUCLEOTIDE SEQUENCE [LARGE SCALE GENOMIC DNA]</scope>
    <source>
        <strain evidence="1">As9502</strain>
        <tissue evidence="1">Leaf</tissue>
    </source>
</reference>
<dbReference type="Proteomes" id="UP000694251">
    <property type="component" value="Chromosome 3"/>
</dbReference>
<organism evidence="1 2">
    <name type="scientific">Arabidopsis suecica</name>
    <name type="common">Swedish thale-cress</name>
    <name type="synonym">Cardaminopsis suecica</name>
    <dbReference type="NCBI Taxonomy" id="45249"/>
    <lineage>
        <taxon>Eukaryota</taxon>
        <taxon>Viridiplantae</taxon>
        <taxon>Streptophyta</taxon>
        <taxon>Embryophyta</taxon>
        <taxon>Tracheophyta</taxon>
        <taxon>Spermatophyta</taxon>
        <taxon>Magnoliopsida</taxon>
        <taxon>eudicotyledons</taxon>
        <taxon>Gunneridae</taxon>
        <taxon>Pentapetalae</taxon>
        <taxon>rosids</taxon>
        <taxon>malvids</taxon>
        <taxon>Brassicales</taxon>
        <taxon>Brassicaceae</taxon>
        <taxon>Camelineae</taxon>
        <taxon>Arabidopsis</taxon>
    </lineage>
</organism>
<sequence length="33" mass="3747">MQLCGDWKVVVAILRRFEVDGGSVLNKVYISNH</sequence>
<proteinExistence type="predicted"/>
<comment type="caution">
    <text evidence="1">The sequence shown here is derived from an EMBL/GenBank/DDBJ whole genome shotgun (WGS) entry which is preliminary data.</text>
</comment>
<keyword evidence="2" id="KW-1185">Reference proteome</keyword>
<evidence type="ECO:0000313" key="1">
    <source>
        <dbReference type="EMBL" id="KAG7632394.1"/>
    </source>
</evidence>
<protein>
    <submittedName>
        <fullName evidence="1">Uncharacterized protein</fullName>
    </submittedName>
</protein>
<gene>
    <name evidence="1" type="ORF">ISN44_As03g025360</name>
</gene>
<dbReference type="EMBL" id="JAEFBJ010000003">
    <property type="protein sequence ID" value="KAG7632394.1"/>
    <property type="molecule type" value="Genomic_DNA"/>
</dbReference>
<name>A0A8T2FBR0_ARASU</name>
<evidence type="ECO:0000313" key="2">
    <source>
        <dbReference type="Proteomes" id="UP000694251"/>
    </source>
</evidence>